<feature type="transmembrane region" description="Helical" evidence="12">
    <location>
        <begin position="178"/>
        <end position="205"/>
    </location>
</feature>
<keyword evidence="8 12" id="KW-0249">Electron transport</keyword>
<feature type="transmembrane region" description="Helical" evidence="12">
    <location>
        <begin position="123"/>
        <end position="144"/>
    </location>
</feature>
<keyword evidence="5 12" id="KW-0349">Heme</keyword>
<dbReference type="PANTHER" id="PTHR30365:SF15">
    <property type="entry name" value="CYTOCHROME BD UBIQUINOL OXIDASE SUBUNIT 1"/>
    <property type="match status" value="1"/>
</dbReference>
<keyword evidence="4 12" id="KW-1003">Cell membrane</keyword>
<dbReference type="PANTHER" id="PTHR30365">
    <property type="entry name" value="CYTOCHROME D UBIQUINOL OXIDASE"/>
    <property type="match status" value="1"/>
</dbReference>
<dbReference type="Proteomes" id="UP001589894">
    <property type="component" value="Unassembled WGS sequence"/>
</dbReference>
<evidence type="ECO:0000256" key="12">
    <source>
        <dbReference type="PIRNR" id="PIRNR006446"/>
    </source>
</evidence>
<keyword evidence="7 12" id="KW-0479">Metal-binding</keyword>
<proteinExistence type="inferred from homology"/>
<comment type="caution">
    <text evidence="13">The sequence shown here is derived from an EMBL/GenBank/DDBJ whole genome shotgun (WGS) entry which is preliminary data.</text>
</comment>
<feature type="transmembrane region" description="Helical" evidence="12">
    <location>
        <begin position="53"/>
        <end position="72"/>
    </location>
</feature>
<protein>
    <submittedName>
        <fullName evidence="13">Cytochrome ubiquinol oxidase subunit I</fullName>
    </submittedName>
</protein>
<evidence type="ECO:0000256" key="11">
    <source>
        <dbReference type="ARBA" id="ARBA00023136"/>
    </source>
</evidence>
<evidence type="ECO:0000256" key="6">
    <source>
        <dbReference type="ARBA" id="ARBA00022692"/>
    </source>
</evidence>
<evidence type="ECO:0000256" key="1">
    <source>
        <dbReference type="ARBA" id="ARBA00004651"/>
    </source>
</evidence>
<feature type="transmembrane region" description="Helical" evidence="12">
    <location>
        <begin position="287"/>
        <end position="308"/>
    </location>
</feature>
<keyword evidence="11 12" id="KW-0472">Membrane</keyword>
<dbReference type="PIRSF" id="PIRSF006446">
    <property type="entry name" value="Cyt_quinol_oxidase_1"/>
    <property type="match status" value="1"/>
</dbReference>
<dbReference type="Pfam" id="PF01654">
    <property type="entry name" value="Cyt_bd_oxida_I"/>
    <property type="match status" value="2"/>
</dbReference>
<feature type="transmembrane region" description="Helical" evidence="12">
    <location>
        <begin position="320"/>
        <end position="340"/>
    </location>
</feature>
<sequence length="429" mass="46970">MDLTETARLQFALTAGFHYLFVALTLGLAPLVAILETRYALRGKAVVKRMTQFWGLIYVINYAVGIVVGLVLEFQFGLNWSRLSALTGEVFGVPLAAETITAFFVESTLLGLWIFGWDRMPRLLHAGIFWVVTLTAYLSAYWIMVANGFLQHPVGYTLTAGGARLTSLRDLMFNPGTIFAFLHVVPAALLTGGFFMAGVSAWHLFRRTAERDFFRRSLRLGVLVGVFGALGAVGFGFGQMAFLTPNQPLKMAVANGRTEQARDLAAAMASRHGPGNFQPPSWVSVPYAFMQTVGFVLLLLGLVCALLLIRNLLDRWRPLLIPLMLVFPIPFASNLAGWMLREAGRQPWAVYEVLTVRDAVSPMSATAMGTSLTVFTILFVVLVLLDWALIARVAVRGPRDSAFGASLAEAEGEPISVFATELTPETARS</sequence>
<reference evidence="13 14" key="1">
    <citation type="submission" date="2024-09" db="EMBL/GenBank/DDBJ databases">
        <authorList>
            <person name="Sun Q."/>
            <person name="Mori K."/>
        </authorList>
    </citation>
    <scope>NUCLEOTIDE SEQUENCE [LARGE SCALE GENOMIC DNA]</scope>
    <source>
        <strain evidence="13 14">TBRC 2205</strain>
    </source>
</reference>
<keyword evidence="6 12" id="KW-0812">Transmembrane</keyword>
<comment type="similarity">
    <text evidence="2 12">Belongs to the cytochrome ubiquinol oxidase subunit 1 family.</text>
</comment>
<name>A0ABV6NYV1_9ACTN</name>
<evidence type="ECO:0000256" key="5">
    <source>
        <dbReference type="ARBA" id="ARBA00022617"/>
    </source>
</evidence>
<evidence type="ECO:0000256" key="7">
    <source>
        <dbReference type="ARBA" id="ARBA00022723"/>
    </source>
</evidence>
<evidence type="ECO:0000313" key="14">
    <source>
        <dbReference type="Proteomes" id="UP001589894"/>
    </source>
</evidence>
<dbReference type="RefSeq" id="WP_377338821.1">
    <property type="nucleotide sequence ID" value="NZ_JBHLUE010000011.1"/>
</dbReference>
<gene>
    <name evidence="13" type="ORF">ACFFHU_13790</name>
</gene>
<accession>A0ABV6NYV1</accession>
<keyword evidence="10 12" id="KW-0408">Iron</keyword>
<dbReference type="EMBL" id="JBHLUE010000011">
    <property type="protein sequence ID" value="MFC0565203.1"/>
    <property type="molecule type" value="Genomic_DNA"/>
</dbReference>
<evidence type="ECO:0000256" key="8">
    <source>
        <dbReference type="ARBA" id="ARBA00022982"/>
    </source>
</evidence>
<evidence type="ECO:0000256" key="9">
    <source>
        <dbReference type="ARBA" id="ARBA00022989"/>
    </source>
</evidence>
<feature type="transmembrane region" description="Helical" evidence="12">
    <location>
        <begin position="217"/>
        <end position="242"/>
    </location>
</feature>
<evidence type="ECO:0000256" key="3">
    <source>
        <dbReference type="ARBA" id="ARBA00022448"/>
    </source>
</evidence>
<evidence type="ECO:0000256" key="4">
    <source>
        <dbReference type="ARBA" id="ARBA00022475"/>
    </source>
</evidence>
<evidence type="ECO:0000313" key="13">
    <source>
        <dbReference type="EMBL" id="MFC0565203.1"/>
    </source>
</evidence>
<feature type="transmembrane region" description="Helical" evidence="12">
    <location>
        <begin position="360"/>
        <end position="389"/>
    </location>
</feature>
<comment type="subcellular location">
    <subcellularLocation>
        <location evidence="1">Cell membrane</location>
        <topology evidence="1">Multi-pass membrane protein</topology>
    </subcellularLocation>
</comment>
<feature type="transmembrane region" description="Helical" evidence="12">
    <location>
        <begin position="20"/>
        <end position="41"/>
    </location>
</feature>
<evidence type="ECO:0000256" key="2">
    <source>
        <dbReference type="ARBA" id="ARBA00009819"/>
    </source>
</evidence>
<evidence type="ECO:0000256" key="10">
    <source>
        <dbReference type="ARBA" id="ARBA00023004"/>
    </source>
</evidence>
<dbReference type="InterPro" id="IPR002585">
    <property type="entry name" value="Cyt-d_ubiquinol_oxidase_su_1"/>
</dbReference>
<keyword evidence="3 12" id="KW-0813">Transport</keyword>
<keyword evidence="14" id="KW-1185">Reference proteome</keyword>
<keyword evidence="9 12" id="KW-1133">Transmembrane helix</keyword>
<organism evidence="13 14">
    <name type="scientific">Plantactinospora siamensis</name>
    <dbReference type="NCBI Taxonomy" id="555372"/>
    <lineage>
        <taxon>Bacteria</taxon>
        <taxon>Bacillati</taxon>
        <taxon>Actinomycetota</taxon>
        <taxon>Actinomycetes</taxon>
        <taxon>Micromonosporales</taxon>
        <taxon>Micromonosporaceae</taxon>
        <taxon>Plantactinospora</taxon>
    </lineage>
</organism>
<feature type="transmembrane region" description="Helical" evidence="12">
    <location>
        <begin position="92"/>
        <end position="116"/>
    </location>
</feature>